<dbReference type="FunFam" id="3.40.50.970:FF:000013">
    <property type="entry name" value="Pyruvate dehydrogenase E1 component subunit alpha"/>
    <property type="match status" value="1"/>
</dbReference>
<gene>
    <name evidence="10" type="ORF">WJX73_003569</name>
</gene>
<evidence type="ECO:0000256" key="1">
    <source>
        <dbReference type="ARBA" id="ARBA00001964"/>
    </source>
</evidence>
<comment type="caution">
    <text evidence="10">The sequence shown here is derived from an EMBL/GenBank/DDBJ whole genome shotgun (WGS) entry which is preliminary data.</text>
</comment>
<dbReference type="InterPro" id="IPR001017">
    <property type="entry name" value="DH_E1"/>
</dbReference>
<evidence type="ECO:0000256" key="5">
    <source>
        <dbReference type="ARBA" id="ARBA00023317"/>
    </source>
</evidence>
<keyword evidence="5 8" id="KW-0670">Pyruvate</keyword>
<dbReference type="GO" id="GO:0006086">
    <property type="term" value="P:pyruvate decarboxylation to acetyl-CoA"/>
    <property type="evidence" value="ECO:0007669"/>
    <property type="project" value="InterPro"/>
</dbReference>
<comment type="cofactor">
    <cofactor evidence="1 8">
        <name>thiamine diphosphate</name>
        <dbReference type="ChEBI" id="CHEBI:58937"/>
    </cofactor>
</comment>
<feature type="domain" description="Dehydrogenase E1 component" evidence="9">
    <location>
        <begin position="77"/>
        <end position="371"/>
    </location>
</feature>
<dbReference type="GO" id="GO:0004739">
    <property type="term" value="F:pyruvate dehydrogenase (acetyl-transferring) activity"/>
    <property type="evidence" value="ECO:0007669"/>
    <property type="project" value="UniProtKB-UniRule"/>
</dbReference>
<comment type="function">
    <text evidence="6">The pyruvate dehydrogenase complex catalyzes the overall conversion of pyruvate to acetyl-CoA and CO(2). It contains multiple copies of three enzymatic components: pyruvate dehydrogenase (E1), dihydrolipoamide acetyltransferase (E2) and lipoamide dehydrogenase (E3).</text>
</comment>
<evidence type="ECO:0000313" key="11">
    <source>
        <dbReference type="Proteomes" id="UP001465755"/>
    </source>
</evidence>
<proteinExistence type="predicted"/>
<dbReference type="Gene3D" id="3.40.50.970">
    <property type="match status" value="1"/>
</dbReference>
<dbReference type="InterPro" id="IPR050642">
    <property type="entry name" value="PDH_E1_Alpha_Subunit"/>
</dbReference>
<dbReference type="PANTHER" id="PTHR11516">
    <property type="entry name" value="PYRUVATE DEHYDROGENASE E1 COMPONENT, ALPHA SUBUNIT BACTERIAL AND ORGANELLAR"/>
    <property type="match status" value="1"/>
</dbReference>
<evidence type="ECO:0000313" key="10">
    <source>
        <dbReference type="EMBL" id="KAK9789955.1"/>
    </source>
</evidence>
<evidence type="ECO:0000256" key="8">
    <source>
        <dbReference type="RuleBase" id="RU361139"/>
    </source>
</evidence>
<keyword evidence="3 8" id="KW-0560">Oxidoreductase</keyword>
<dbReference type="CDD" id="cd02000">
    <property type="entry name" value="TPP_E1_PDC_ADC_BCADC"/>
    <property type="match status" value="1"/>
</dbReference>
<evidence type="ECO:0000259" key="9">
    <source>
        <dbReference type="Pfam" id="PF00676"/>
    </source>
</evidence>
<dbReference type="SUPFAM" id="SSF52518">
    <property type="entry name" value="Thiamin diphosphate-binding fold (THDP-binding)"/>
    <property type="match status" value="1"/>
</dbReference>
<evidence type="ECO:0000256" key="4">
    <source>
        <dbReference type="ARBA" id="ARBA00023052"/>
    </source>
</evidence>
<name>A0AAW1NMF3_9CHLO</name>
<dbReference type="NCBIfam" id="TIGR03182">
    <property type="entry name" value="PDH_E1_alph_y"/>
    <property type="match status" value="1"/>
</dbReference>
<organism evidence="10 11">
    <name type="scientific">Symbiochloris irregularis</name>
    <dbReference type="NCBI Taxonomy" id="706552"/>
    <lineage>
        <taxon>Eukaryota</taxon>
        <taxon>Viridiplantae</taxon>
        <taxon>Chlorophyta</taxon>
        <taxon>core chlorophytes</taxon>
        <taxon>Trebouxiophyceae</taxon>
        <taxon>Trebouxiales</taxon>
        <taxon>Trebouxiaceae</taxon>
        <taxon>Symbiochloris</taxon>
    </lineage>
</organism>
<comment type="catalytic activity">
    <reaction evidence="7 8">
        <text>N(6)-[(R)-lipoyl]-L-lysyl-[protein] + pyruvate + H(+) = N(6)-[(R)-S(8)-acetyldihydrolipoyl]-L-lysyl-[protein] + CO2</text>
        <dbReference type="Rhea" id="RHEA:19189"/>
        <dbReference type="Rhea" id="RHEA-COMP:10474"/>
        <dbReference type="Rhea" id="RHEA-COMP:10478"/>
        <dbReference type="ChEBI" id="CHEBI:15361"/>
        <dbReference type="ChEBI" id="CHEBI:15378"/>
        <dbReference type="ChEBI" id="CHEBI:16526"/>
        <dbReference type="ChEBI" id="CHEBI:83099"/>
        <dbReference type="ChEBI" id="CHEBI:83111"/>
        <dbReference type="EC" id="1.2.4.1"/>
    </reaction>
</comment>
<evidence type="ECO:0000256" key="2">
    <source>
        <dbReference type="ARBA" id="ARBA00011130"/>
    </source>
</evidence>
<dbReference type="InterPro" id="IPR029061">
    <property type="entry name" value="THDP-binding"/>
</dbReference>
<dbReference type="EMBL" id="JALJOQ010000199">
    <property type="protein sequence ID" value="KAK9789955.1"/>
    <property type="molecule type" value="Genomic_DNA"/>
</dbReference>
<dbReference type="Pfam" id="PF00676">
    <property type="entry name" value="E1_dh"/>
    <property type="match status" value="1"/>
</dbReference>
<dbReference type="AlphaFoldDB" id="A0AAW1NMF3"/>
<accession>A0AAW1NMF3</accession>
<dbReference type="PANTHER" id="PTHR11516:SF60">
    <property type="entry name" value="PYRUVATE DEHYDROGENASE E1 COMPONENT SUBUNIT ALPHA"/>
    <property type="match status" value="1"/>
</dbReference>
<evidence type="ECO:0000256" key="3">
    <source>
        <dbReference type="ARBA" id="ARBA00023002"/>
    </source>
</evidence>
<reference evidence="10 11" key="1">
    <citation type="journal article" date="2024" name="Nat. Commun.">
        <title>Phylogenomics reveals the evolutionary origins of lichenization in chlorophyte algae.</title>
        <authorList>
            <person name="Puginier C."/>
            <person name="Libourel C."/>
            <person name="Otte J."/>
            <person name="Skaloud P."/>
            <person name="Haon M."/>
            <person name="Grisel S."/>
            <person name="Petersen M."/>
            <person name="Berrin J.G."/>
            <person name="Delaux P.M."/>
            <person name="Dal Grande F."/>
            <person name="Keller J."/>
        </authorList>
    </citation>
    <scope>NUCLEOTIDE SEQUENCE [LARGE SCALE GENOMIC DNA]</scope>
    <source>
        <strain evidence="10 11">SAG 2036</strain>
    </source>
</reference>
<dbReference type="EC" id="1.2.4.1" evidence="8"/>
<sequence length="400" mass="44394">MHGRALANALRRATSSRAESSAPVLNRLWSRNQQTQAASDDSSLLEVDVVPYSTHRIDSPGTTVNTTKAELQQFFETMYRMRRMEIAADMMYKAKYIRGFCHLYDGQEAVLVGMEAALTFKDSIITSYRDHCTHLGRGGSVLEVMAELMGKANGATKGLGGSMHMYKVENHFYGGCGIVGAQVPLGAGLGFAHKYRKDGSVAITMYGDGAANQGQIFEAFNMAALWDLPVLFVCENNHYGMGTADYRGAKSAKYFTRGDYMPGIKIDGMDALAVKNGVAYAKEYAVANGPIILEMDTYRYHGHSMSDPGSTYRTRDEISSMRQLRDPIERIRSLLLNNELLDTAELKKIEKAIKKEVDSAVEEAKAGPLPKEEMLWKNIYKDTLGMHMRGRDSKTKIKLT</sequence>
<dbReference type="Proteomes" id="UP001465755">
    <property type="component" value="Unassembled WGS sequence"/>
</dbReference>
<protein>
    <recommendedName>
        <fullName evidence="8">Pyruvate dehydrogenase E1 component subunit alpha</fullName>
        <ecNumber evidence="8">1.2.4.1</ecNumber>
    </recommendedName>
</protein>
<keyword evidence="11" id="KW-1185">Reference proteome</keyword>
<evidence type="ECO:0000256" key="6">
    <source>
        <dbReference type="ARBA" id="ARBA00025211"/>
    </source>
</evidence>
<evidence type="ECO:0000256" key="7">
    <source>
        <dbReference type="ARBA" id="ARBA00051231"/>
    </source>
</evidence>
<comment type="subunit">
    <text evidence="2">Tetramer of 2 alpha and 2 beta subunits.</text>
</comment>
<dbReference type="InterPro" id="IPR017597">
    <property type="entry name" value="Pyrv_DH_E1_asu_subgrp-y"/>
</dbReference>
<keyword evidence="4 8" id="KW-0786">Thiamine pyrophosphate</keyword>